<dbReference type="CDD" id="cd00009">
    <property type="entry name" value="AAA"/>
    <property type="match status" value="1"/>
</dbReference>
<evidence type="ECO:0000259" key="1">
    <source>
        <dbReference type="SMART" id="SM00382"/>
    </source>
</evidence>
<dbReference type="InterPro" id="IPR003593">
    <property type="entry name" value="AAA+_ATPase"/>
</dbReference>
<evidence type="ECO:0000313" key="3">
    <source>
        <dbReference type="Proteomes" id="UP000334340"/>
    </source>
</evidence>
<name>A0A564ZK68_9BACT</name>
<organism evidence="2 3">
    <name type="scientific">Candidatus Methylomirabilis lanthanidiphila</name>
    <dbReference type="NCBI Taxonomy" id="2211376"/>
    <lineage>
        <taxon>Bacteria</taxon>
        <taxon>Candidatus Methylomirabilota</taxon>
        <taxon>Candidatus Methylomirabilia</taxon>
        <taxon>Candidatus Methylomirabilales</taxon>
        <taxon>Candidatus Methylomirabilaceae</taxon>
        <taxon>Candidatus Methylomirabilis</taxon>
    </lineage>
</organism>
<sequence length="1506" mass="169833">MTGPIRQLRIFIASPSDCQTERKAVRRIATQDASIAPLRRKLNLSIECYGWEDLPPDVGRPQSLINPAVEKFNPDWIMFIFWHRLGSDAGLGMTGIQEEWHLALQMNSRGGGRPKVSVYFNQDASLPYELDEIQFEALKRFRDQIFAEHQALVCDFSGSADFEQKFSAHLIERLLDLSQQDHEGTSPGVDRLRREFLDASQGLLNWPNTLGEGQQIERPELRQLVDRFQEAESSTTLILGAPGSGKSALLATLGQKLVAEGIIVLAIKADMVGREVNALEDLREWLQFTVGPRDALRVVAGKERVVLLVDQLDAVSELLDRRSGRLNVLLNLIQSLSGTHNLHIVASSREFEFRHDVRLSYLDAERIDLALPTWEQIVPILEQAGYSPTGMGQTLRDLLHTPWHLKIFLDLASPSGIFESLHALLGALWDKYVVDAHGPAERLVLLEELASRMADEETLWLPVAIADKYPDARWMLEQAEILVREPHGQTIGFRHQSYYDYTLARAFARGSVSLAEHVLQRQDGLFVRPALLNGLNYLRSTARAQYHRELQTLMMSRPRPHIHTLLIEFLGSQRDPDDVEAALVLPLLETEGDGPRVLAAVAGSPGWFTRLQHHHALEQWMRRPPEQAAHCVPLLNAAGRWDEETVLSLLDDRWLADPAYDVLSLEVLLDLQKWSSSAVTIAVRLVRRSEWWRTSMLAEQIAASSPELAPSILRADLNRRLEQALEKVPQATPSLPPEASDQDRVMHELPDRPHAALERLIEEDHDWHSMEDLAEAAPAAFLESIWPWFVDVVGRIAYSEHAFVFGYRGDPATYWSFDGELAPPTIVRSLLSAISGLARSGPQGLPQFVERNASSDLLIVHRLLARGLELTATQEPDRALEYLLDDHRRLEIGDFEDEHRESKRLITALAPVLSTEKRVRLEETVLGFDRDSQVPEQWSAKDRFQRLKWTRQHRLRLLRAFPESCLSPKMRRFREEEERALPNTHERGRRISGGLVGPRLTVEEMHRASNEDLLRLFDELPDATKWEHPRRRWSGDMSRAGGAVELSRVFKELAKGSPERVASLILRLQLGRHETYAGAALEGLAESTFPTGELIELIEELEQRGFVSLGFQDDAASALEKLARKAKGLPTAMLHRLEVWLSENPEPAAPSEESEEMRTEADRGHPILFGLGGTFSLPHGRGSILRAIAAGYLTREPADLDNWARVIKSRLNREHHPAIWVLTLCNMPMLFNGDVTRATELYDAVIRSCPTVLRYSFSLYAIARVMGRFQPKDRVYSWLDELLRDGSPFCLQAYGELLMLYHCHHHDSSSQEKVRVLLNSATDPTILRGLAYAASHLWHWSACQTMAAEILCALAAHTDDSVQGAVAQVFVVNRDGFRLNQAMRSLIERVATCTPVLLKAAESLVETIAPLTGTEANLVARVCEAILSAEEQGASGSIRVTTCSASTLTDIALTLHRQVAYREPGLKLFEKILAMNVREARAALDLLDRRPIQTTSQSIRRKRRRR</sequence>
<protein>
    <recommendedName>
        <fullName evidence="1">AAA+ ATPase domain-containing protein</fullName>
    </recommendedName>
</protein>
<feature type="domain" description="AAA+ ATPase" evidence="1">
    <location>
        <begin position="232"/>
        <end position="373"/>
    </location>
</feature>
<dbReference type="EMBL" id="CABIKM010000029">
    <property type="protein sequence ID" value="VUZ85573.1"/>
    <property type="molecule type" value="Genomic_DNA"/>
</dbReference>
<dbReference type="SUPFAM" id="SSF52540">
    <property type="entry name" value="P-loop containing nucleoside triphosphate hydrolases"/>
    <property type="match status" value="1"/>
</dbReference>
<dbReference type="InterPro" id="IPR027417">
    <property type="entry name" value="P-loop_NTPase"/>
</dbReference>
<gene>
    <name evidence="2" type="ORF">MELA_01958</name>
</gene>
<dbReference type="Gene3D" id="3.40.50.300">
    <property type="entry name" value="P-loop containing nucleotide triphosphate hydrolases"/>
    <property type="match status" value="1"/>
</dbReference>
<proteinExistence type="predicted"/>
<accession>A0A564ZK68</accession>
<reference evidence="2 3" key="1">
    <citation type="submission" date="2019-07" db="EMBL/GenBank/DDBJ databases">
        <authorList>
            <person name="Cremers G."/>
        </authorList>
    </citation>
    <scope>NUCLEOTIDE SEQUENCE [LARGE SCALE GENOMIC DNA]</scope>
</reference>
<keyword evidence="3" id="KW-1185">Reference proteome</keyword>
<dbReference type="SMART" id="SM00382">
    <property type="entry name" value="AAA"/>
    <property type="match status" value="1"/>
</dbReference>
<evidence type="ECO:0000313" key="2">
    <source>
        <dbReference type="EMBL" id="VUZ85573.1"/>
    </source>
</evidence>
<dbReference type="Proteomes" id="UP000334340">
    <property type="component" value="Unassembled WGS sequence"/>
</dbReference>